<feature type="compositionally biased region" description="Basic residues" evidence="1">
    <location>
        <begin position="35"/>
        <end position="46"/>
    </location>
</feature>
<keyword evidence="2" id="KW-0732">Signal</keyword>
<feature type="region of interest" description="Disordered" evidence="1">
    <location>
        <begin position="35"/>
        <end position="58"/>
    </location>
</feature>
<name>A0A7R9U8L0_9STRA</name>
<evidence type="ECO:0000313" key="3">
    <source>
        <dbReference type="EMBL" id="CAD8258336.1"/>
    </source>
</evidence>
<feature type="signal peptide" evidence="2">
    <location>
        <begin position="1"/>
        <end position="20"/>
    </location>
</feature>
<accession>A0A7R9U8L0</accession>
<dbReference type="AlphaFoldDB" id="A0A7R9U8L0"/>
<sequence>MARVSLRLVCLALAVLGSCGLDGAQNAFAASRRRNPISRKRQKLKKSSSTWPTEPFGASSRCSSVAFALSGAMASCSGGHGVLRTLVSGGSLEPASAEVMDEPHHPDVKLDDPAFFYLASAAIIAAFVGLKHGNPSSDSLLMLVLDCLAVGAFSLIGMHPDAKHGVATAVGAVPELAISLLGGFGRELFLGSPVRILQTVDTRVPMVVSDTEDFYGGGGAEEGRKFCIACGYHLPRHSIFCSECGQKQV</sequence>
<evidence type="ECO:0008006" key="4">
    <source>
        <dbReference type="Google" id="ProtNLM"/>
    </source>
</evidence>
<dbReference type="PROSITE" id="PS51257">
    <property type="entry name" value="PROKAR_LIPOPROTEIN"/>
    <property type="match status" value="1"/>
</dbReference>
<evidence type="ECO:0000256" key="1">
    <source>
        <dbReference type="SAM" id="MobiDB-lite"/>
    </source>
</evidence>
<proteinExistence type="predicted"/>
<dbReference type="EMBL" id="HBEA01010223">
    <property type="protein sequence ID" value="CAD8258336.1"/>
    <property type="molecule type" value="Transcribed_RNA"/>
</dbReference>
<protein>
    <recommendedName>
        <fullName evidence="4">Zinc ribbon domain-containing protein</fullName>
    </recommendedName>
</protein>
<organism evidence="3">
    <name type="scientific">Pinguiococcus pyrenoidosus</name>
    <dbReference type="NCBI Taxonomy" id="172671"/>
    <lineage>
        <taxon>Eukaryota</taxon>
        <taxon>Sar</taxon>
        <taxon>Stramenopiles</taxon>
        <taxon>Ochrophyta</taxon>
        <taxon>Pinguiophyceae</taxon>
        <taxon>Pinguiochrysidales</taxon>
        <taxon>Pinguiochrysidaceae</taxon>
        <taxon>Pinguiococcus</taxon>
    </lineage>
</organism>
<evidence type="ECO:0000256" key="2">
    <source>
        <dbReference type="SAM" id="SignalP"/>
    </source>
</evidence>
<gene>
    <name evidence="3" type="ORF">PPYR1160_LOCUS7837</name>
</gene>
<reference evidence="3" key="1">
    <citation type="submission" date="2021-01" db="EMBL/GenBank/DDBJ databases">
        <authorList>
            <person name="Corre E."/>
            <person name="Pelletier E."/>
            <person name="Niang G."/>
            <person name="Scheremetjew M."/>
            <person name="Finn R."/>
            <person name="Kale V."/>
            <person name="Holt S."/>
            <person name="Cochrane G."/>
            <person name="Meng A."/>
            <person name="Brown T."/>
            <person name="Cohen L."/>
        </authorList>
    </citation>
    <scope>NUCLEOTIDE SEQUENCE</scope>
    <source>
        <strain evidence="3">CCMP2078</strain>
    </source>
</reference>
<feature type="chain" id="PRO_5031024513" description="Zinc ribbon domain-containing protein" evidence="2">
    <location>
        <begin position="21"/>
        <end position="249"/>
    </location>
</feature>